<feature type="compositionally biased region" description="Basic and acidic residues" evidence="2">
    <location>
        <begin position="32"/>
        <end position="46"/>
    </location>
</feature>
<keyword evidence="1" id="KW-0175">Coiled coil</keyword>
<reference evidence="3" key="1">
    <citation type="submission" date="2013-12" db="EMBL/GenBank/DDBJ databases">
        <authorList>
            <person name="Omoto C.K."/>
            <person name="Sibley D."/>
            <person name="Venepally P."/>
            <person name="Hadjithomas M."/>
            <person name="Karamycheva S."/>
            <person name="Brunk B."/>
            <person name="Roos D."/>
            <person name="Caler E."/>
            <person name="Lorenzi H."/>
        </authorList>
    </citation>
    <scope>NUCLEOTIDE SEQUENCE</scope>
</reference>
<dbReference type="RefSeq" id="XP_011128963.1">
    <property type="nucleotide sequence ID" value="XM_011130661.1"/>
</dbReference>
<comment type="caution">
    <text evidence="3">The sequence shown here is derived from an EMBL/GenBank/DDBJ whole genome shotgun (WGS) entry which is preliminary data.</text>
</comment>
<evidence type="ECO:0000256" key="2">
    <source>
        <dbReference type="SAM" id="MobiDB-lite"/>
    </source>
</evidence>
<protein>
    <submittedName>
        <fullName evidence="3">Uncharacterized protein</fullName>
    </submittedName>
</protein>
<name>A0A023BCF9_GRENI</name>
<dbReference type="GeneID" id="22910827"/>
<sequence>MKGEPVEAQAWATRCGTVATNTFARLGAVDAPGREQNREEERDKLSDMTAVDQEGADYGGVSHEGLGHKGVHTPWQGHEQYSARPERSVTGAVPTARSPLDEIASALGMRDAEPGLLEAILPSEATSVGWQEGDQLGVRFLPKSAPTAGSSVPCPSTPSLHVAGTSACDEQGIACVAHVCGDGYGFDFLAAGGRTGRNGRQVSLADYVNMREQLVEQVVALQTEVAEKNQLIFLERQKRATALTDAYRKYRCQKDRTTQDIEALRMKLEGAERERSGILTELERAR</sequence>
<feature type="coiled-coil region" evidence="1">
    <location>
        <begin position="204"/>
        <end position="281"/>
    </location>
</feature>
<feature type="region of interest" description="Disordered" evidence="2">
    <location>
        <begin position="26"/>
        <end position="50"/>
    </location>
</feature>
<evidence type="ECO:0000313" key="4">
    <source>
        <dbReference type="Proteomes" id="UP000019763"/>
    </source>
</evidence>
<feature type="non-terminal residue" evidence="3">
    <location>
        <position position="286"/>
    </location>
</feature>
<dbReference type="AlphaFoldDB" id="A0A023BCF9"/>
<proteinExistence type="predicted"/>
<accession>A0A023BCF9</accession>
<dbReference type="EMBL" id="AFNH02000113">
    <property type="protein sequence ID" value="EZG83059.1"/>
    <property type="molecule type" value="Genomic_DNA"/>
</dbReference>
<dbReference type="Proteomes" id="UP000019763">
    <property type="component" value="Unassembled WGS sequence"/>
</dbReference>
<evidence type="ECO:0000256" key="1">
    <source>
        <dbReference type="SAM" id="Coils"/>
    </source>
</evidence>
<dbReference type="VEuPathDB" id="CryptoDB:GNI_015460"/>
<evidence type="ECO:0000313" key="3">
    <source>
        <dbReference type="EMBL" id="EZG83059.1"/>
    </source>
</evidence>
<keyword evidence="4" id="KW-1185">Reference proteome</keyword>
<organism evidence="3 4">
    <name type="scientific">Gregarina niphandrodes</name>
    <name type="common">Septate eugregarine</name>
    <dbReference type="NCBI Taxonomy" id="110365"/>
    <lineage>
        <taxon>Eukaryota</taxon>
        <taxon>Sar</taxon>
        <taxon>Alveolata</taxon>
        <taxon>Apicomplexa</taxon>
        <taxon>Conoidasida</taxon>
        <taxon>Gregarinasina</taxon>
        <taxon>Eugregarinorida</taxon>
        <taxon>Gregarinidae</taxon>
        <taxon>Gregarina</taxon>
    </lineage>
</organism>
<gene>
    <name evidence="3" type="ORF">GNI_015460</name>
</gene>